<organism evidence="3">
    <name type="scientific">Laccaria bicolor (strain S238N-H82 / ATCC MYA-4686)</name>
    <name type="common">Bicoloured deceiver</name>
    <name type="synonym">Laccaria laccata var. bicolor</name>
    <dbReference type="NCBI Taxonomy" id="486041"/>
    <lineage>
        <taxon>Eukaryota</taxon>
        <taxon>Fungi</taxon>
        <taxon>Dikarya</taxon>
        <taxon>Basidiomycota</taxon>
        <taxon>Agaricomycotina</taxon>
        <taxon>Agaricomycetes</taxon>
        <taxon>Agaricomycetidae</taxon>
        <taxon>Agaricales</taxon>
        <taxon>Agaricineae</taxon>
        <taxon>Hydnangiaceae</taxon>
        <taxon>Laccaria</taxon>
    </lineage>
</organism>
<keyword evidence="3" id="KW-1185">Reference proteome</keyword>
<evidence type="ECO:0000313" key="2">
    <source>
        <dbReference type="EMBL" id="EDQ98903.1"/>
    </source>
</evidence>
<sequence>MESGLQTEDVQLHGFCDCQPKSHVSFSHSHSLRRWTLLVAPLHRMLDSEKITTRNTVNRKVTATGFVRTTAVINPNDNITQLRTTRRHNGPSRLDGTKKLTWKKFSLGAALLVGVMWLCGPRAHTFSWRGNGNAGLEEEGYKTVTVPSPSKTHHQQTQQHHSSPAPKPPTTHPDSYETDSDPSSTTHYTHLSLLFRHSRTIYTALPQNTI</sequence>
<dbReference type="AlphaFoldDB" id="B0E2M3"/>
<dbReference type="Proteomes" id="UP000001194">
    <property type="component" value="Unassembled WGS sequence"/>
</dbReference>
<feature type="region of interest" description="Disordered" evidence="1">
    <location>
        <begin position="144"/>
        <end position="184"/>
    </location>
</feature>
<dbReference type="HOGENOM" id="CLU_1310335_0_0_1"/>
<reference evidence="2 3" key="1">
    <citation type="journal article" date="2008" name="Nature">
        <title>The genome of Laccaria bicolor provides insights into mycorrhizal symbiosis.</title>
        <authorList>
            <person name="Martin F."/>
            <person name="Aerts A."/>
            <person name="Ahren D."/>
            <person name="Brun A."/>
            <person name="Danchin E.G.J."/>
            <person name="Duchaussoy F."/>
            <person name="Gibon J."/>
            <person name="Kohler A."/>
            <person name="Lindquist E."/>
            <person name="Pereda V."/>
            <person name="Salamov A."/>
            <person name="Shapiro H.J."/>
            <person name="Wuyts J."/>
            <person name="Blaudez D."/>
            <person name="Buee M."/>
            <person name="Brokstein P."/>
            <person name="Canbaeck B."/>
            <person name="Cohen D."/>
            <person name="Courty P.E."/>
            <person name="Coutinho P.M."/>
            <person name="Delaruelle C."/>
            <person name="Detter J.C."/>
            <person name="Deveau A."/>
            <person name="DiFazio S."/>
            <person name="Duplessis S."/>
            <person name="Fraissinet-Tachet L."/>
            <person name="Lucic E."/>
            <person name="Frey-Klett P."/>
            <person name="Fourrey C."/>
            <person name="Feussner I."/>
            <person name="Gay G."/>
            <person name="Grimwood J."/>
            <person name="Hoegger P.J."/>
            <person name="Jain P."/>
            <person name="Kilaru S."/>
            <person name="Labbe J."/>
            <person name="Lin Y.C."/>
            <person name="Legue V."/>
            <person name="Le Tacon F."/>
            <person name="Marmeisse R."/>
            <person name="Melayah D."/>
            <person name="Montanini B."/>
            <person name="Muratet M."/>
            <person name="Nehls U."/>
            <person name="Niculita-Hirzel H."/>
            <person name="Oudot-Le Secq M.P."/>
            <person name="Peter M."/>
            <person name="Quesneville H."/>
            <person name="Rajashekar B."/>
            <person name="Reich M."/>
            <person name="Rouhier N."/>
            <person name="Schmutz J."/>
            <person name="Yin T."/>
            <person name="Chalot M."/>
            <person name="Henrissat B."/>
            <person name="Kuees U."/>
            <person name="Lucas S."/>
            <person name="Van de Peer Y."/>
            <person name="Podila G.K."/>
            <person name="Polle A."/>
            <person name="Pukkila P.J."/>
            <person name="Richardson P.M."/>
            <person name="Rouze P."/>
            <person name="Sanders I.R."/>
            <person name="Stajich J.E."/>
            <person name="Tunlid A."/>
            <person name="Tuskan G."/>
            <person name="Grigoriev I.V."/>
        </authorList>
    </citation>
    <scope>NUCLEOTIDE SEQUENCE [LARGE SCALE GENOMIC DNA]</scope>
    <source>
        <strain evidence="3">S238N-H82 / ATCC MYA-4686</strain>
    </source>
</reference>
<dbReference type="KEGG" id="lbc:LACBIDRAFT_318548"/>
<evidence type="ECO:0000256" key="1">
    <source>
        <dbReference type="SAM" id="MobiDB-lite"/>
    </source>
</evidence>
<proteinExistence type="predicted"/>
<accession>B0E2M3</accession>
<dbReference type="EMBL" id="DS547185">
    <property type="protein sequence ID" value="EDQ98903.1"/>
    <property type="molecule type" value="Genomic_DNA"/>
</dbReference>
<dbReference type="InParanoid" id="B0E2M3"/>
<dbReference type="RefSeq" id="XP_001890448.1">
    <property type="nucleotide sequence ID" value="XM_001890413.1"/>
</dbReference>
<dbReference type="GeneID" id="6086096"/>
<evidence type="ECO:0000313" key="3">
    <source>
        <dbReference type="Proteomes" id="UP000001194"/>
    </source>
</evidence>
<name>B0E2M3_LACBS</name>
<gene>
    <name evidence="2" type="ORF">LACBIDRAFT_318548</name>
</gene>
<protein>
    <submittedName>
        <fullName evidence="2">Predicted protein</fullName>
    </submittedName>
</protein>